<sequence>MILEKNILKFLFFIIFFIDFMCIICVGNNPNVYFSYGNETRHNFAFWDNALKIMNYHRNKMNEYLCKNYIANEIIEGYKNLSLIKSDMSKRNGKYPRLQKRLARESLLSDPGSRKYQDWLSRSSTLEDIYNQFEHSEEGSTGHGDVEHDDGGGGVTGYALVDSKHIYAKPIEHEPEHHYVGYHDDSHYHPHYHHDHEDEKEDEEKGLKLKELFHFALTAIAFLAFATFMIEVLMSLLEIPGSDTDYVLVPTNSDNTGAASKIDETTPLSFSRKTRSLFFNDGDVDRDDNTKQIEILNIISSKVLLSIETLALMKTDDGECFQRSLCQNVKYSKTLSGSQKIWLPIWSFGISWIGNRLSRSNNSATFSNNLKYIKAAVMGLGDKECHVIHPKCDEKSRRRRRRTKRKTS</sequence>
<feature type="transmembrane region" description="Helical" evidence="2">
    <location>
        <begin position="6"/>
        <end position="26"/>
    </location>
</feature>
<reference evidence="3" key="2">
    <citation type="submission" date="2007-04" db="EMBL/GenBank/DDBJ databases">
        <title>The genome of the human body louse.</title>
        <authorList>
            <consortium name="The Human Body Louse Genome Consortium"/>
            <person name="Kirkness E."/>
            <person name="Walenz B."/>
            <person name="Hass B."/>
            <person name="Bruggner R."/>
            <person name="Strausberg R."/>
        </authorList>
    </citation>
    <scope>NUCLEOTIDE SEQUENCE</scope>
    <source>
        <strain evidence="3">USDA</strain>
    </source>
</reference>
<dbReference type="InParanoid" id="E0VYU6"/>
<reference evidence="4" key="3">
    <citation type="submission" date="2021-02" db="UniProtKB">
        <authorList>
            <consortium name="EnsemblMetazoa"/>
        </authorList>
    </citation>
    <scope>IDENTIFICATION</scope>
    <source>
        <strain evidence="4">USDA</strain>
    </source>
</reference>
<evidence type="ECO:0000256" key="2">
    <source>
        <dbReference type="SAM" id="Phobius"/>
    </source>
</evidence>
<dbReference type="OMA" id="NEYLCHG"/>
<organism>
    <name type="scientific">Pediculus humanus subsp. corporis</name>
    <name type="common">Body louse</name>
    <dbReference type="NCBI Taxonomy" id="121224"/>
    <lineage>
        <taxon>Eukaryota</taxon>
        <taxon>Metazoa</taxon>
        <taxon>Ecdysozoa</taxon>
        <taxon>Arthropoda</taxon>
        <taxon>Hexapoda</taxon>
        <taxon>Insecta</taxon>
        <taxon>Pterygota</taxon>
        <taxon>Neoptera</taxon>
        <taxon>Paraneoptera</taxon>
        <taxon>Psocodea</taxon>
        <taxon>Troctomorpha</taxon>
        <taxon>Phthiraptera</taxon>
        <taxon>Anoplura</taxon>
        <taxon>Pediculidae</taxon>
        <taxon>Pediculus</taxon>
    </lineage>
</organism>
<dbReference type="eggNOG" id="ENOG502RZ7B">
    <property type="taxonomic scope" value="Eukaryota"/>
</dbReference>
<gene>
    <name evidence="4" type="primary">8233275</name>
    <name evidence="3" type="ORF">Phum_PHUM519430</name>
</gene>
<dbReference type="KEGG" id="phu:Phum_PHUM519430"/>
<dbReference type="Proteomes" id="UP000009046">
    <property type="component" value="Unassembled WGS sequence"/>
</dbReference>
<keyword evidence="5" id="KW-1185">Reference proteome</keyword>
<dbReference type="EMBL" id="DS235848">
    <property type="protein sequence ID" value="EEB18552.1"/>
    <property type="molecule type" value="Genomic_DNA"/>
</dbReference>
<feature type="region of interest" description="Disordered" evidence="1">
    <location>
        <begin position="135"/>
        <end position="154"/>
    </location>
</feature>
<dbReference type="OrthoDB" id="8197892at2759"/>
<proteinExistence type="predicted"/>
<dbReference type="EnsemblMetazoa" id="PHUM519430-RA">
    <property type="protein sequence ID" value="PHUM519430-PA"/>
    <property type="gene ID" value="PHUM519430"/>
</dbReference>
<dbReference type="AlphaFoldDB" id="E0VYU6"/>
<dbReference type="EMBL" id="AAZO01006309">
    <property type="status" value="NOT_ANNOTATED_CDS"/>
    <property type="molecule type" value="Genomic_DNA"/>
</dbReference>
<feature type="compositionally biased region" description="Basic and acidic residues" evidence="1">
    <location>
        <begin position="135"/>
        <end position="151"/>
    </location>
</feature>
<keyword evidence="2" id="KW-0472">Membrane</keyword>
<reference evidence="3" key="1">
    <citation type="submission" date="2007-04" db="EMBL/GenBank/DDBJ databases">
        <title>Annotation of Pediculus humanus corporis strain USDA.</title>
        <authorList>
            <person name="Kirkness E."/>
            <person name="Hannick L."/>
            <person name="Hass B."/>
            <person name="Bruggner R."/>
            <person name="Lawson D."/>
            <person name="Bidwell S."/>
            <person name="Joardar V."/>
            <person name="Caler E."/>
            <person name="Walenz B."/>
            <person name="Inman J."/>
            <person name="Schobel S."/>
            <person name="Galinsky K."/>
            <person name="Amedeo P."/>
            <person name="Strausberg R."/>
        </authorList>
    </citation>
    <scope>NUCLEOTIDE SEQUENCE</scope>
    <source>
        <strain evidence="3">USDA</strain>
    </source>
</reference>
<dbReference type="VEuPathDB" id="VectorBase:PHUM519430"/>
<feature type="transmembrane region" description="Helical" evidence="2">
    <location>
        <begin position="212"/>
        <end position="237"/>
    </location>
</feature>
<dbReference type="GeneID" id="8233275"/>
<accession>E0VYU6</accession>
<protein>
    <submittedName>
        <fullName evidence="3 4">Uncharacterized protein</fullName>
    </submittedName>
</protein>
<dbReference type="HOGENOM" id="CLU_030305_0_0_1"/>
<keyword evidence="2" id="KW-1133">Transmembrane helix</keyword>
<keyword evidence="2" id="KW-0812">Transmembrane</keyword>
<evidence type="ECO:0000313" key="4">
    <source>
        <dbReference type="EnsemblMetazoa" id="PHUM519430-PA"/>
    </source>
</evidence>
<evidence type="ECO:0000313" key="3">
    <source>
        <dbReference type="EMBL" id="EEB18552.1"/>
    </source>
</evidence>
<name>E0VYU6_PEDHC</name>
<evidence type="ECO:0000256" key="1">
    <source>
        <dbReference type="SAM" id="MobiDB-lite"/>
    </source>
</evidence>
<dbReference type="CTD" id="8233275"/>
<evidence type="ECO:0000313" key="5">
    <source>
        <dbReference type="Proteomes" id="UP000009046"/>
    </source>
</evidence>
<dbReference type="RefSeq" id="XP_002431290.1">
    <property type="nucleotide sequence ID" value="XM_002431245.1"/>
</dbReference>